<sequence>MGKPVNSRPQQQAPAAASAAVSEGPGADAAPPAPGPVDKAMEVLAALAAPGAPHRLADLARRTGLAKPTVHRLLRALAASGYAEAATGGSYRPGPRLLGLAAGALADDPVLRRVGPVLDELRVRTGLFASYAVRDDRTVIHLDVRAPAQGLGLDLSPGSREHVTAGAAGLALLAALPAEERALLSAGPDGASADDTTREALAAAARDGYAFDGSDAWLDRRALAAPVRDATGHAVGALVLTGLAFTLDEATARLYGPMVASAAAAVSTSLAAQPGVRLGLVPARPAGGDTGARTSVNGLEEAGEAR</sequence>
<dbReference type="PANTHER" id="PTHR30136">
    <property type="entry name" value="HELIX-TURN-HELIX TRANSCRIPTIONAL REGULATOR, ICLR FAMILY"/>
    <property type="match status" value="1"/>
</dbReference>
<dbReference type="Pfam" id="PF01614">
    <property type="entry name" value="IclR_C"/>
    <property type="match status" value="1"/>
</dbReference>
<dbReference type="PROSITE" id="PS51077">
    <property type="entry name" value="HTH_ICLR"/>
    <property type="match status" value="1"/>
</dbReference>
<dbReference type="InterPro" id="IPR005471">
    <property type="entry name" value="Tscrpt_reg_IclR_N"/>
</dbReference>
<organism evidence="5 6">
    <name type="scientific">Streptomyces poriferorum</name>
    <dbReference type="NCBI Taxonomy" id="2798799"/>
    <lineage>
        <taxon>Bacteria</taxon>
        <taxon>Bacillati</taxon>
        <taxon>Actinomycetota</taxon>
        <taxon>Actinomycetes</taxon>
        <taxon>Kitasatosporales</taxon>
        <taxon>Streptomycetaceae</taxon>
        <taxon>Streptomyces</taxon>
    </lineage>
</organism>
<evidence type="ECO:0000256" key="1">
    <source>
        <dbReference type="ARBA" id="ARBA00023125"/>
    </source>
</evidence>
<dbReference type="Pfam" id="PF09339">
    <property type="entry name" value="HTH_IclR"/>
    <property type="match status" value="1"/>
</dbReference>
<protein>
    <submittedName>
        <fullName evidence="5">Helix-turn-helix domain-containing protein</fullName>
    </submittedName>
</protein>
<name>A0ABY9IIE0_9ACTN</name>
<keyword evidence="1" id="KW-0238">DNA-binding</keyword>
<dbReference type="RefSeq" id="WP_219574003.1">
    <property type="nucleotide sequence ID" value="NZ_CP120988.1"/>
</dbReference>
<evidence type="ECO:0000256" key="2">
    <source>
        <dbReference type="SAM" id="MobiDB-lite"/>
    </source>
</evidence>
<accession>A0ABY9IIE0</accession>
<gene>
    <name evidence="5" type="ORF">P8A19_06050</name>
</gene>
<feature type="compositionally biased region" description="Low complexity" evidence="2">
    <location>
        <begin position="9"/>
        <end position="30"/>
    </location>
</feature>
<dbReference type="InterPro" id="IPR050707">
    <property type="entry name" value="HTH_MetabolicPath_Reg"/>
</dbReference>
<feature type="domain" description="IclR-ED" evidence="4">
    <location>
        <begin position="96"/>
        <end position="272"/>
    </location>
</feature>
<evidence type="ECO:0000259" key="3">
    <source>
        <dbReference type="PROSITE" id="PS51077"/>
    </source>
</evidence>
<dbReference type="Proteomes" id="UP001235744">
    <property type="component" value="Chromosome"/>
</dbReference>
<feature type="domain" description="HTH iclR-type" evidence="3">
    <location>
        <begin position="34"/>
        <end position="95"/>
    </location>
</feature>
<dbReference type="SMART" id="SM00346">
    <property type="entry name" value="HTH_ICLR"/>
    <property type="match status" value="1"/>
</dbReference>
<dbReference type="PROSITE" id="PS51078">
    <property type="entry name" value="ICLR_ED"/>
    <property type="match status" value="1"/>
</dbReference>
<reference evidence="5 6" key="1">
    <citation type="submission" date="2023-03" db="EMBL/GenBank/DDBJ databases">
        <title>Isolation and description of six Streptomyces strains from soil environments, able to metabolize different microbial glucans.</title>
        <authorList>
            <person name="Widen T."/>
            <person name="Larsbrink J."/>
        </authorList>
    </citation>
    <scope>NUCLEOTIDE SEQUENCE [LARGE SCALE GENOMIC DNA]</scope>
    <source>
        <strain evidence="5 6">Alt2</strain>
    </source>
</reference>
<evidence type="ECO:0000313" key="5">
    <source>
        <dbReference type="EMBL" id="WLQ55028.1"/>
    </source>
</evidence>
<evidence type="ECO:0000259" key="4">
    <source>
        <dbReference type="PROSITE" id="PS51078"/>
    </source>
</evidence>
<evidence type="ECO:0000313" key="6">
    <source>
        <dbReference type="Proteomes" id="UP001235744"/>
    </source>
</evidence>
<proteinExistence type="predicted"/>
<feature type="region of interest" description="Disordered" evidence="2">
    <location>
        <begin position="1"/>
        <end position="36"/>
    </location>
</feature>
<keyword evidence="6" id="KW-1185">Reference proteome</keyword>
<dbReference type="PANTHER" id="PTHR30136:SF24">
    <property type="entry name" value="HTH-TYPE TRANSCRIPTIONAL REPRESSOR ALLR"/>
    <property type="match status" value="1"/>
</dbReference>
<dbReference type="EMBL" id="CP120988">
    <property type="protein sequence ID" value="WLQ55028.1"/>
    <property type="molecule type" value="Genomic_DNA"/>
</dbReference>
<dbReference type="InterPro" id="IPR014757">
    <property type="entry name" value="Tscrpt_reg_IclR_C"/>
</dbReference>
<feature type="region of interest" description="Disordered" evidence="2">
    <location>
        <begin position="283"/>
        <end position="306"/>
    </location>
</feature>